<protein>
    <submittedName>
        <fullName evidence="9">Zinc finger, ZZ type protein</fullName>
    </submittedName>
</protein>
<organism evidence="9 10">
    <name type="scientific">Gregarina niphandrodes</name>
    <name type="common">Septate eugregarine</name>
    <dbReference type="NCBI Taxonomy" id="110365"/>
    <lineage>
        <taxon>Eukaryota</taxon>
        <taxon>Sar</taxon>
        <taxon>Alveolata</taxon>
        <taxon>Apicomplexa</taxon>
        <taxon>Conoidasida</taxon>
        <taxon>Gregarinasina</taxon>
        <taxon>Eugregarinorida</taxon>
        <taxon>Gregarinidae</taxon>
        <taxon>Gregarina</taxon>
    </lineage>
</organism>
<evidence type="ECO:0000313" key="9">
    <source>
        <dbReference type="EMBL" id="EZG51711.1"/>
    </source>
</evidence>
<dbReference type="GO" id="GO:0006338">
    <property type="term" value="P:chromatin remodeling"/>
    <property type="evidence" value="ECO:0007669"/>
    <property type="project" value="TreeGrafter"/>
</dbReference>
<dbReference type="InterPro" id="IPR000433">
    <property type="entry name" value="Znf_ZZ"/>
</dbReference>
<dbReference type="Pfam" id="PF22941">
    <property type="entry name" value="TADA2A-like_3rd"/>
    <property type="match status" value="1"/>
</dbReference>
<keyword evidence="10" id="KW-1185">Reference proteome</keyword>
<dbReference type="InterPro" id="IPR055141">
    <property type="entry name" value="TADA2A_B-like_dom"/>
</dbReference>
<dbReference type="CDD" id="cd00167">
    <property type="entry name" value="SANT"/>
    <property type="match status" value="1"/>
</dbReference>
<evidence type="ECO:0000259" key="6">
    <source>
        <dbReference type="PROSITE" id="PS50090"/>
    </source>
</evidence>
<dbReference type="SMART" id="SM00717">
    <property type="entry name" value="SANT"/>
    <property type="match status" value="1"/>
</dbReference>
<dbReference type="Gene3D" id="1.10.10.60">
    <property type="entry name" value="Homeodomain-like"/>
    <property type="match status" value="1"/>
</dbReference>
<dbReference type="GO" id="GO:0003682">
    <property type="term" value="F:chromatin binding"/>
    <property type="evidence" value="ECO:0007669"/>
    <property type="project" value="TreeGrafter"/>
</dbReference>
<dbReference type="VEuPathDB" id="CryptoDB:GNI_123680"/>
<feature type="region of interest" description="Disordered" evidence="5">
    <location>
        <begin position="53"/>
        <end position="90"/>
    </location>
</feature>
<feature type="domain" description="ZZ-type" evidence="7">
    <location>
        <begin position="250"/>
        <end position="307"/>
    </location>
</feature>
<sequence length="875" mass="94730">MNDNPWATNGPAAGWVDAPFPREGDTYESILYELISAVYDAVYALVEEDARLGPPEKNPASILDSREPLVPESPGPHIGPPGKDTSSLVGSSLVGSSLVGSSLVGSSQVGPSNLEDRSSLGGAAAGVVAGLGIDNMPGVEPMRSEPMRSEPIRSEALEPAARSRGGRHRVSGVYEYRTWNPLRRVFPAFEQNRLCGKLALMSPIPNAAVTAALERKVGGSTPGGGDPLVARACAMASTWLRESYGETEGPGEAQCNCCSRTLKPYSFRVRCADCVDYDQCERCFAEGLESEGHSKRHRYIPVGPQNFLLFNDQWSASEELVLLEAVARYGFGNWNEVAEWVGVVTPEKIAPKDKDVCKKRYYDFHLNHRAANQPLWPIHNLKSKLLYDGSLGFTQALVQHRIRPDQEATTAAAKAAKDADQGVAAAAATNGTGNVGAGGHIMGTAAVGAGGAATTAAVNGVAIRTTAAPAGREIDYSPIYNGRGIDLVYSSSCPRPTSGKTGGGMPVASGGGLPHTCVGAELLAGDTVLADRELGLIWEYDLVPEAYQGREEYEMPQSAESVVVVYQATKPVGMLPPRVSISGFQYNRGDLDVEYNNDFELNVCDLEVKEFDSPMEKEAKLQALEAYNAVLDDRWLRKRLYFDRSVYDIKNNNASLNKWLSNKALYVSNKSSSSESEFKVLWETLRPLWRFLYYNYAEHPGALFNKNQKYHEACAGIVPSDIDDLPDLIADDRLLVDRLDLLTQWKEAGLSTLKDVLDHGAPYAAQIDQRTPIHWAMATAATGNPGTTSDWLRQSLCLKENTYGQLVQVICNQIHSAFGDAPAKPITVGDSVPMVDIVIDAQAEKFADGPLPAAPPAPAIPKKRRVMVEEEGEIV</sequence>
<evidence type="ECO:0000256" key="4">
    <source>
        <dbReference type="PROSITE-ProRule" id="PRU00228"/>
    </source>
</evidence>
<evidence type="ECO:0000259" key="7">
    <source>
        <dbReference type="PROSITE" id="PS50135"/>
    </source>
</evidence>
<keyword evidence="3" id="KW-0862">Zinc</keyword>
<feature type="domain" description="Myb-like" evidence="6">
    <location>
        <begin position="314"/>
        <end position="365"/>
    </location>
</feature>
<dbReference type="PROSITE" id="PS50135">
    <property type="entry name" value="ZF_ZZ_2"/>
    <property type="match status" value="1"/>
</dbReference>
<dbReference type="Gene3D" id="3.30.60.90">
    <property type="match status" value="1"/>
</dbReference>
<dbReference type="InterPro" id="IPR001005">
    <property type="entry name" value="SANT/Myb"/>
</dbReference>
<keyword evidence="1" id="KW-0479">Metal-binding</keyword>
<dbReference type="eggNOG" id="KOG0457">
    <property type="taxonomic scope" value="Eukaryota"/>
</dbReference>
<dbReference type="SUPFAM" id="SSF57850">
    <property type="entry name" value="RING/U-box"/>
    <property type="match status" value="1"/>
</dbReference>
<evidence type="ECO:0000256" key="3">
    <source>
        <dbReference type="ARBA" id="ARBA00022833"/>
    </source>
</evidence>
<dbReference type="GO" id="GO:0003713">
    <property type="term" value="F:transcription coactivator activity"/>
    <property type="evidence" value="ECO:0007669"/>
    <property type="project" value="TreeGrafter"/>
</dbReference>
<comment type="caution">
    <text evidence="9">The sequence shown here is derived from an EMBL/GenBank/DDBJ whole genome shotgun (WGS) entry which is preliminary data.</text>
</comment>
<evidence type="ECO:0000256" key="1">
    <source>
        <dbReference type="ARBA" id="ARBA00022723"/>
    </source>
</evidence>
<dbReference type="OrthoDB" id="270417at2759"/>
<dbReference type="PROSITE" id="PS51293">
    <property type="entry name" value="SANT"/>
    <property type="match status" value="1"/>
</dbReference>
<dbReference type="Proteomes" id="UP000019763">
    <property type="component" value="Unassembled WGS sequence"/>
</dbReference>
<gene>
    <name evidence="9" type="ORF">GNI_123680</name>
</gene>
<dbReference type="InterPro" id="IPR043145">
    <property type="entry name" value="Znf_ZZ_sf"/>
</dbReference>
<dbReference type="InterPro" id="IPR009057">
    <property type="entry name" value="Homeodomain-like_sf"/>
</dbReference>
<feature type="domain" description="SANT" evidence="8">
    <location>
        <begin position="309"/>
        <end position="369"/>
    </location>
</feature>
<dbReference type="GO" id="GO:0006357">
    <property type="term" value="P:regulation of transcription by RNA polymerase II"/>
    <property type="evidence" value="ECO:0007669"/>
    <property type="project" value="TreeGrafter"/>
</dbReference>
<evidence type="ECO:0000259" key="8">
    <source>
        <dbReference type="PROSITE" id="PS51293"/>
    </source>
</evidence>
<dbReference type="Pfam" id="PF25299">
    <property type="entry name" value="ZZ_ADA2"/>
    <property type="match status" value="1"/>
</dbReference>
<evidence type="ECO:0000256" key="5">
    <source>
        <dbReference type="SAM" id="MobiDB-lite"/>
    </source>
</evidence>
<keyword evidence="2 4" id="KW-0863">Zinc-finger</keyword>
<name>A0A023B288_GRENI</name>
<dbReference type="AlphaFoldDB" id="A0A023B288"/>
<dbReference type="SUPFAM" id="SSF46689">
    <property type="entry name" value="Homeodomain-like"/>
    <property type="match status" value="1"/>
</dbReference>
<accession>A0A023B288</accession>
<dbReference type="InterPro" id="IPR017884">
    <property type="entry name" value="SANT_dom"/>
</dbReference>
<dbReference type="PANTHER" id="PTHR12374">
    <property type="entry name" value="TRANSCRIPTIONAL ADAPTOR 2 ADA2 -RELATED"/>
    <property type="match status" value="1"/>
</dbReference>
<proteinExistence type="predicted"/>
<dbReference type="EMBL" id="AFNH02000923">
    <property type="protein sequence ID" value="EZG51711.1"/>
    <property type="molecule type" value="Genomic_DNA"/>
</dbReference>
<dbReference type="Pfam" id="PF00249">
    <property type="entry name" value="Myb_DNA-binding"/>
    <property type="match status" value="1"/>
</dbReference>
<evidence type="ECO:0000313" key="10">
    <source>
        <dbReference type="Proteomes" id="UP000019763"/>
    </source>
</evidence>
<dbReference type="GeneID" id="22914345"/>
<dbReference type="RefSeq" id="XP_011131924.1">
    <property type="nucleotide sequence ID" value="XM_011133622.1"/>
</dbReference>
<dbReference type="PANTHER" id="PTHR12374:SF20">
    <property type="entry name" value="TRANSCRIPTIONAL ADAPTER 2-ALPHA"/>
    <property type="match status" value="1"/>
</dbReference>
<reference evidence="9" key="1">
    <citation type="submission" date="2013-12" db="EMBL/GenBank/DDBJ databases">
        <authorList>
            <person name="Omoto C.K."/>
            <person name="Sibley D."/>
            <person name="Venepally P."/>
            <person name="Hadjithomas M."/>
            <person name="Karamycheva S."/>
            <person name="Brunk B."/>
            <person name="Roos D."/>
            <person name="Caler E."/>
            <person name="Lorenzi H."/>
        </authorList>
    </citation>
    <scope>NUCLEOTIDE SEQUENCE</scope>
</reference>
<dbReference type="PROSITE" id="PS50090">
    <property type="entry name" value="MYB_LIKE"/>
    <property type="match status" value="1"/>
</dbReference>
<dbReference type="GO" id="GO:0008270">
    <property type="term" value="F:zinc ion binding"/>
    <property type="evidence" value="ECO:0007669"/>
    <property type="project" value="UniProtKB-KW"/>
</dbReference>
<dbReference type="GO" id="GO:0005634">
    <property type="term" value="C:nucleus"/>
    <property type="evidence" value="ECO:0007669"/>
    <property type="project" value="TreeGrafter"/>
</dbReference>
<evidence type="ECO:0000256" key="2">
    <source>
        <dbReference type="ARBA" id="ARBA00022771"/>
    </source>
</evidence>